<evidence type="ECO:0000256" key="2">
    <source>
        <dbReference type="ARBA" id="ARBA00023002"/>
    </source>
</evidence>
<dbReference type="AlphaFoldDB" id="X0PYW0"/>
<evidence type="ECO:0000256" key="4">
    <source>
        <dbReference type="PIRSR" id="PIRSR000103-1"/>
    </source>
</evidence>
<dbReference type="Proteomes" id="UP000019491">
    <property type="component" value="Unassembled WGS sequence"/>
</dbReference>
<name>X0PYW0_RHOWR</name>
<dbReference type="PANTHER" id="PTHR43060">
    <property type="entry name" value="3-HYDROXYISOBUTYRATE DEHYDROGENASE-LIKE 1, MITOCHONDRIAL-RELATED"/>
    <property type="match status" value="1"/>
</dbReference>
<keyword evidence="8" id="KW-1185">Reference proteome</keyword>
<evidence type="ECO:0000256" key="3">
    <source>
        <dbReference type="ARBA" id="ARBA00023027"/>
    </source>
</evidence>
<dbReference type="SUPFAM" id="SSF51735">
    <property type="entry name" value="NAD(P)-binding Rossmann-fold domains"/>
    <property type="match status" value="1"/>
</dbReference>
<dbReference type="SUPFAM" id="SSF48179">
    <property type="entry name" value="6-phosphogluconate dehydrogenase C-terminal domain-like"/>
    <property type="match status" value="1"/>
</dbReference>
<evidence type="ECO:0000259" key="5">
    <source>
        <dbReference type="Pfam" id="PF03446"/>
    </source>
</evidence>
<feature type="domain" description="3-hydroxyisobutyrate dehydrogenase-like NAD-binding" evidence="6">
    <location>
        <begin position="168"/>
        <end position="257"/>
    </location>
</feature>
<comment type="caution">
    <text evidence="7">The sequence shown here is derived from an EMBL/GenBank/DDBJ whole genome shotgun (WGS) entry which is preliminary data.</text>
</comment>
<dbReference type="Gene3D" id="3.40.50.720">
    <property type="entry name" value="NAD(P)-binding Rossmann-like Domain"/>
    <property type="match status" value="1"/>
</dbReference>
<evidence type="ECO:0000259" key="6">
    <source>
        <dbReference type="Pfam" id="PF14833"/>
    </source>
</evidence>
<gene>
    <name evidence="7" type="ORF">RW1_009_00460</name>
</gene>
<dbReference type="GO" id="GO:0016491">
    <property type="term" value="F:oxidoreductase activity"/>
    <property type="evidence" value="ECO:0007669"/>
    <property type="project" value="UniProtKB-KW"/>
</dbReference>
<dbReference type="Pfam" id="PF03446">
    <property type="entry name" value="NAD_binding_2"/>
    <property type="match status" value="1"/>
</dbReference>
<dbReference type="Pfam" id="PF14833">
    <property type="entry name" value="NAD_binding_11"/>
    <property type="match status" value="1"/>
</dbReference>
<dbReference type="InterPro" id="IPR015815">
    <property type="entry name" value="HIBADH-related"/>
</dbReference>
<dbReference type="GO" id="GO:0051287">
    <property type="term" value="F:NAD binding"/>
    <property type="evidence" value="ECO:0007669"/>
    <property type="project" value="InterPro"/>
</dbReference>
<dbReference type="Gene3D" id="1.10.1040.10">
    <property type="entry name" value="N-(1-d-carboxylethyl)-l-norvaline Dehydrogenase, domain 2"/>
    <property type="match status" value="1"/>
</dbReference>
<evidence type="ECO:0000313" key="8">
    <source>
        <dbReference type="Proteomes" id="UP000019491"/>
    </source>
</evidence>
<protein>
    <submittedName>
        <fullName evidence="7">Putative oxidoreductase</fullName>
    </submittedName>
</protein>
<evidence type="ECO:0000313" key="7">
    <source>
        <dbReference type="EMBL" id="GAF43622.1"/>
    </source>
</evidence>
<evidence type="ECO:0000256" key="1">
    <source>
        <dbReference type="ARBA" id="ARBA00009080"/>
    </source>
</evidence>
<reference evidence="7 8" key="1">
    <citation type="submission" date="2014-02" db="EMBL/GenBank/DDBJ databases">
        <title>Whole genome shotgun sequence of Rhodococcus wratislaviensis NBRC 100605.</title>
        <authorList>
            <person name="Hosoyama A."/>
            <person name="Tsuchikane K."/>
            <person name="Yoshida I."/>
            <person name="Ohji S."/>
            <person name="Ichikawa N."/>
            <person name="Yamazoe A."/>
            <person name="Fujita N."/>
        </authorList>
    </citation>
    <scope>NUCLEOTIDE SEQUENCE [LARGE SCALE GENOMIC DNA]</scope>
    <source>
        <strain evidence="7 8">NBRC 100605</strain>
    </source>
</reference>
<dbReference type="PIRSF" id="PIRSF000103">
    <property type="entry name" value="HIBADH"/>
    <property type="match status" value="1"/>
</dbReference>
<dbReference type="OrthoDB" id="3185659at2"/>
<feature type="domain" description="6-phosphogluconate dehydrogenase NADP-binding" evidence="5">
    <location>
        <begin position="7"/>
        <end position="162"/>
    </location>
</feature>
<organism evidence="7 8">
    <name type="scientific">Rhodococcus wratislaviensis NBRC 100605</name>
    <dbReference type="NCBI Taxonomy" id="1219028"/>
    <lineage>
        <taxon>Bacteria</taxon>
        <taxon>Bacillati</taxon>
        <taxon>Actinomycetota</taxon>
        <taxon>Actinomycetes</taxon>
        <taxon>Mycobacteriales</taxon>
        <taxon>Nocardiaceae</taxon>
        <taxon>Rhodococcus</taxon>
    </lineage>
</organism>
<dbReference type="InterPro" id="IPR013328">
    <property type="entry name" value="6PGD_dom2"/>
</dbReference>
<sequence>MDSDNLVGFIGVGKIGRPMVERLAGQEWPVLAYARRSEVRQELQLNGIRSTNSITQLAESCDRIIVCLYDDTQLSELTLGDSGLVESVKPGTVVASHTTGSPATLGRIAAAASARDVFVVEAPFSGSADVVRGGELTVFLSGDASAIERIEQPLRSYCRHVIKAGEPGAALKVKLVNNALFAAHSQLATDAVRISDELGIERSVLFEALAVSSGGSTAMKYLSETRGVDDFVAQIGSYLRKDLAICESLARELSVELGAIGSTSHGGPLSLRPEL</sequence>
<keyword evidence="2" id="KW-0560">Oxidoreductase</keyword>
<dbReference type="GO" id="GO:0050661">
    <property type="term" value="F:NADP binding"/>
    <property type="evidence" value="ECO:0007669"/>
    <property type="project" value="InterPro"/>
</dbReference>
<dbReference type="InterPro" id="IPR008927">
    <property type="entry name" value="6-PGluconate_DH-like_C_sf"/>
</dbReference>
<comment type="similarity">
    <text evidence="1">Belongs to the HIBADH-related family.</text>
</comment>
<dbReference type="InterPro" id="IPR006115">
    <property type="entry name" value="6PGDH_NADP-bd"/>
</dbReference>
<feature type="active site" evidence="4">
    <location>
        <position position="174"/>
    </location>
</feature>
<accession>X0PYW0</accession>
<dbReference type="InterPro" id="IPR036291">
    <property type="entry name" value="NAD(P)-bd_dom_sf"/>
</dbReference>
<dbReference type="RefSeq" id="WP_037228531.1">
    <property type="nucleotide sequence ID" value="NZ_BAWF01000009.1"/>
</dbReference>
<keyword evidence="3" id="KW-0520">NAD</keyword>
<dbReference type="InterPro" id="IPR029154">
    <property type="entry name" value="HIBADH-like_NADP-bd"/>
</dbReference>
<proteinExistence type="inferred from homology"/>
<dbReference type="EMBL" id="BAWF01000009">
    <property type="protein sequence ID" value="GAF43622.1"/>
    <property type="molecule type" value="Genomic_DNA"/>
</dbReference>
<dbReference type="PANTHER" id="PTHR43060:SF15">
    <property type="entry name" value="3-HYDROXYISOBUTYRATE DEHYDROGENASE-LIKE 1, MITOCHONDRIAL-RELATED"/>
    <property type="match status" value="1"/>
</dbReference>